<reference evidence="3" key="1">
    <citation type="journal article" date="2013" name="Genome Biol.">
        <title>Reference genomes and transcriptomes of Nicotiana sylvestris and Nicotiana tomentosiformis.</title>
        <authorList>
            <person name="Sierro N."/>
            <person name="Battey J.N."/>
            <person name="Ouadi S."/>
            <person name="Bovet L."/>
            <person name="Goepfert S."/>
            <person name="Bakaher N."/>
            <person name="Peitsch M.C."/>
            <person name="Ivanov N.V."/>
        </authorList>
    </citation>
    <scope>NUCLEOTIDE SEQUENCE [LARGE SCALE GENOMIC DNA]</scope>
</reference>
<proteinExistence type="predicted"/>
<name>A0A1U7W928_NICSY</name>
<accession>A0A1U7W928</accession>
<feature type="coiled-coil region" evidence="1">
    <location>
        <begin position="231"/>
        <end position="258"/>
    </location>
</feature>
<organism evidence="3 4">
    <name type="scientific">Nicotiana sylvestris</name>
    <name type="common">Wood tobacco</name>
    <name type="synonym">South American tobacco</name>
    <dbReference type="NCBI Taxonomy" id="4096"/>
    <lineage>
        <taxon>Eukaryota</taxon>
        <taxon>Viridiplantae</taxon>
        <taxon>Streptophyta</taxon>
        <taxon>Embryophyta</taxon>
        <taxon>Tracheophyta</taxon>
        <taxon>Spermatophyta</taxon>
        <taxon>Magnoliopsida</taxon>
        <taxon>eudicotyledons</taxon>
        <taxon>Gunneridae</taxon>
        <taxon>Pentapetalae</taxon>
        <taxon>asterids</taxon>
        <taxon>lamiids</taxon>
        <taxon>Solanales</taxon>
        <taxon>Solanaceae</taxon>
        <taxon>Nicotianoideae</taxon>
        <taxon>Nicotianeae</taxon>
        <taxon>Nicotiana</taxon>
    </lineage>
</organism>
<dbReference type="RefSeq" id="XP_009770755.1">
    <property type="nucleotide sequence ID" value="XM_009772453.1"/>
</dbReference>
<gene>
    <name evidence="4" type="primary">LOC104221385</name>
</gene>
<reference evidence="4" key="2">
    <citation type="submission" date="2025-08" db="UniProtKB">
        <authorList>
            <consortium name="RefSeq"/>
        </authorList>
    </citation>
    <scope>IDENTIFICATION</scope>
    <source>
        <tissue evidence="4">Leaf</tissue>
    </source>
</reference>
<protein>
    <submittedName>
        <fullName evidence="4">Centrosome-associated protein CEP250-like</fullName>
    </submittedName>
</protein>
<keyword evidence="1" id="KW-0175">Coiled coil</keyword>
<evidence type="ECO:0000313" key="4">
    <source>
        <dbReference type="RefSeq" id="XP_009770755.1"/>
    </source>
</evidence>
<dbReference type="Proteomes" id="UP000189701">
    <property type="component" value="Unplaced"/>
</dbReference>
<evidence type="ECO:0000256" key="2">
    <source>
        <dbReference type="SAM" id="MobiDB-lite"/>
    </source>
</evidence>
<evidence type="ECO:0000256" key="1">
    <source>
        <dbReference type="SAM" id="Coils"/>
    </source>
</evidence>
<dbReference type="eggNOG" id="ENOG502QYRM">
    <property type="taxonomic scope" value="Eukaryota"/>
</dbReference>
<sequence length="355" mass="40254">MRCDRGKLIRLQRQATKVLFSSIDKDKDRGWMGRFVGVRTTDIIPTEKMPFLEEWNMKHKSQRQSYHEATPAGEEEEAPKPTKDKKRKRVSPSDTPKPKKSTTCRSKKDTAALPTDVVQRLRDEEEENEDVDFELVARKRSAEVPKVVEPIMVEEVQLRAEEILDGGPSKVPELSEVEDVSRHDRQSVDVPEGASSEALQNEENTPKEEIKDLRAELATAHKGQTDLIEQVQQKPENIEQLRKEAKMKEEENLGIKEESLARAKKIEELKVWLVAELAKATSEAERVKADAEAVVAVYRGDAETSHARAKEISNAAQVRLFCVTEHAKCQSRRETLEAIHARGFVLTTDIENAKC</sequence>
<keyword evidence="3" id="KW-1185">Reference proteome</keyword>
<dbReference type="AlphaFoldDB" id="A0A1U7W928"/>
<evidence type="ECO:0000313" key="3">
    <source>
        <dbReference type="Proteomes" id="UP000189701"/>
    </source>
</evidence>
<feature type="region of interest" description="Disordered" evidence="2">
    <location>
        <begin position="164"/>
        <end position="207"/>
    </location>
</feature>
<feature type="region of interest" description="Disordered" evidence="2">
    <location>
        <begin position="58"/>
        <end position="129"/>
    </location>
</feature>